<evidence type="ECO:0000256" key="1">
    <source>
        <dbReference type="ARBA" id="ARBA00023186"/>
    </source>
</evidence>
<dbReference type="GO" id="GO:0051082">
    <property type="term" value="F:unfolded protein binding"/>
    <property type="evidence" value="ECO:0007669"/>
    <property type="project" value="InterPro"/>
</dbReference>
<dbReference type="PANTHER" id="PTHR43096:SF52">
    <property type="entry name" value="DNAJ HOMOLOG 1, MITOCHONDRIAL-RELATED"/>
    <property type="match status" value="1"/>
</dbReference>
<dbReference type="GO" id="GO:0042026">
    <property type="term" value="P:protein refolding"/>
    <property type="evidence" value="ECO:0007669"/>
    <property type="project" value="TreeGrafter"/>
</dbReference>
<dbReference type="Proteomes" id="UP000647172">
    <property type="component" value="Unassembled WGS sequence"/>
</dbReference>
<dbReference type="Pfam" id="PF01556">
    <property type="entry name" value="DnaJ_C"/>
    <property type="match status" value="1"/>
</dbReference>
<dbReference type="CDD" id="cd06257">
    <property type="entry name" value="DnaJ"/>
    <property type="match status" value="1"/>
</dbReference>
<feature type="compositionally biased region" description="Basic residues" evidence="2">
    <location>
        <begin position="255"/>
        <end position="265"/>
    </location>
</feature>
<dbReference type="PRINTS" id="PR00625">
    <property type="entry name" value="JDOMAIN"/>
</dbReference>
<dbReference type="AlphaFoldDB" id="A0A919MR53"/>
<evidence type="ECO:0000313" key="4">
    <source>
        <dbReference type="EMBL" id="GIE53872.1"/>
    </source>
</evidence>
<dbReference type="Pfam" id="PF00226">
    <property type="entry name" value="DnaJ"/>
    <property type="match status" value="1"/>
</dbReference>
<evidence type="ECO:0000313" key="5">
    <source>
        <dbReference type="Proteomes" id="UP000647172"/>
    </source>
</evidence>
<dbReference type="GO" id="GO:0005737">
    <property type="term" value="C:cytoplasm"/>
    <property type="evidence" value="ECO:0007669"/>
    <property type="project" value="TreeGrafter"/>
</dbReference>
<dbReference type="InterPro" id="IPR001623">
    <property type="entry name" value="DnaJ_domain"/>
</dbReference>
<feature type="domain" description="J" evidence="3">
    <location>
        <begin position="5"/>
        <end position="69"/>
    </location>
</feature>
<dbReference type="PROSITE" id="PS50076">
    <property type="entry name" value="DNAJ_2"/>
    <property type="match status" value="1"/>
</dbReference>
<dbReference type="EMBL" id="BOMQ01000091">
    <property type="protein sequence ID" value="GIE53872.1"/>
    <property type="molecule type" value="Genomic_DNA"/>
</dbReference>
<dbReference type="PROSITE" id="PS00636">
    <property type="entry name" value="DNAJ_1"/>
    <property type="match status" value="1"/>
</dbReference>
<dbReference type="FunFam" id="2.60.260.20:FF:000013">
    <property type="entry name" value="DnaJ subfamily B member 11"/>
    <property type="match status" value="1"/>
</dbReference>
<accession>A0A919MR53</accession>
<comment type="caution">
    <text evidence="4">The sequence shown here is derived from an EMBL/GenBank/DDBJ whole genome shotgun (WGS) entry which is preliminary data.</text>
</comment>
<evidence type="ECO:0000259" key="3">
    <source>
        <dbReference type="PROSITE" id="PS50076"/>
    </source>
</evidence>
<dbReference type="SMART" id="SM00271">
    <property type="entry name" value="DnaJ"/>
    <property type="match status" value="1"/>
</dbReference>
<dbReference type="CDD" id="cd10747">
    <property type="entry name" value="DnaJ_C"/>
    <property type="match status" value="1"/>
</dbReference>
<evidence type="ECO:0000256" key="2">
    <source>
        <dbReference type="SAM" id="MobiDB-lite"/>
    </source>
</evidence>
<dbReference type="PANTHER" id="PTHR43096">
    <property type="entry name" value="DNAJ HOMOLOG 1, MITOCHONDRIAL-RELATED"/>
    <property type="match status" value="1"/>
</dbReference>
<dbReference type="Gene3D" id="1.20.5.460">
    <property type="entry name" value="Single helix bin"/>
    <property type="match status" value="1"/>
</dbReference>
<organism evidence="4 5">
    <name type="scientific">Actinoplanes nipponensis</name>
    <dbReference type="NCBI Taxonomy" id="135950"/>
    <lineage>
        <taxon>Bacteria</taxon>
        <taxon>Bacillati</taxon>
        <taxon>Actinomycetota</taxon>
        <taxon>Actinomycetes</taxon>
        <taxon>Micromonosporales</taxon>
        <taxon>Micromonosporaceae</taxon>
        <taxon>Actinoplanes</taxon>
    </lineage>
</organism>
<dbReference type="SUPFAM" id="SSF49493">
    <property type="entry name" value="HSP40/DnaJ peptide-binding domain"/>
    <property type="match status" value="2"/>
</dbReference>
<dbReference type="RefSeq" id="WP_239131016.1">
    <property type="nucleotide sequence ID" value="NZ_BAAAYJ010000059.1"/>
</dbReference>
<gene>
    <name evidence="4" type="ORF">Ani05nite_74060</name>
</gene>
<dbReference type="InterPro" id="IPR008971">
    <property type="entry name" value="HSP40/DnaJ_pept-bd"/>
</dbReference>
<dbReference type="Gene3D" id="1.10.287.110">
    <property type="entry name" value="DnaJ domain"/>
    <property type="match status" value="1"/>
</dbReference>
<dbReference type="InterPro" id="IPR018253">
    <property type="entry name" value="DnaJ_domain_CS"/>
</dbReference>
<proteinExistence type="predicted"/>
<dbReference type="Gene3D" id="2.60.260.20">
    <property type="entry name" value="Urease metallochaperone UreE, N-terminal domain"/>
    <property type="match status" value="2"/>
</dbReference>
<protein>
    <submittedName>
        <fullName evidence="4">Molecular chaperone DnaJ</fullName>
    </submittedName>
</protein>
<dbReference type="SUPFAM" id="SSF46565">
    <property type="entry name" value="Chaperone J-domain"/>
    <property type="match status" value="1"/>
</dbReference>
<feature type="region of interest" description="Disordered" evidence="2">
    <location>
        <begin position="247"/>
        <end position="270"/>
    </location>
</feature>
<keyword evidence="1" id="KW-0143">Chaperone</keyword>
<sequence length="316" mass="33682">MATTDYYQILGVSRTAGQDDIQRAYRKLARRHHPDINREPGAEETFKQINEAYEVLSDDRKRARYDRFGDAWRQVPEGYEGPAPGAGPFPGAGGRRVYVHNPGRGSVGTGLDDLLGGLFGGGFGPATRFSAPGADSEAELELPVEDAYTGGRRRITLQTSAGARGYEVAIPAGVTDGQRIRLAGQGAAGLGGGPRGDLYLVVRLAPHPRYRVEGRDITVDLPVAPWEAALGASVPVDTPGGPVRVQVPPGSSTGRRLRLRGRGMPHPRGTAGDLYAEVRIVVPPQPSAAERALWQRLAEASGFDPRAQRVAAAGRP</sequence>
<reference evidence="4" key="1">
    <citation type="submission" date="2021-01" db="EMBL/GenBank/DDBJ databases">
        <title>Whole genome shotgun sequence of Actinoplanes nipponensis NBRC 14063.</title>
        <authorList>
            <person name="Komaki H."/>
            <person name="Tamura T."/>
        </authorList>
    </citation>
    <scope>NUCLEOTIDE SEQUENCE</scope>
    <source>
        <strain evidence="4">NBRC 14063</strain>
    </source>
</reference>
<dbReference type="InterPro" id="IPR036869">
    <property type="entry name" value="J_dom_sf"/>
</dbReference>
<keyword evidence="5" id="KW-1185">Reference proteome</keyword>
<name>A0A919MR53_9ACTN</name>
<dbReference type="InterPro" id="IPR002939">
    <property type="entry name" value="DnaJ_C"/>
</dbReference>